<evidence type="ECO:0000256" key="1">
    <source>
        <dbReference type="SAM" id="Phobius"/>
    </source>
</evidence>
<protein>
    <submittedName>
        <fullName evidence="2">Uncharacterized protein</fullName>
    </submittedName>
</protein>
<keyword evidence="1" id="KW-0812">Transmembrane</keyword>
<name>R4JK17_9CAUD</name>
<feature type="transmembrane region" description="Helical" evidence="1">
    <location>
        <begin position="69"/>
        <end position="87"/>
    </location>
</feature>
<keyword evidence="3" id="KW-1185">Reference proteome</keyword>
<evidence type="ECO:0000313" key="2">
    <source>
        <dbReference type="EMBL" id="AGK86834.1"/>
    </source>
</evidence>
<feature type="transmembrane region" description="Helical" evidence="1">
    <location>
        <begin position="6"/>
        <end position="23"/>
    </location>
</feature>
<gene>
    <name evidence="2" type="ORF">SIOphi_00130</name>
</gene>
<sequence length="94" mass="10696">MFIACVLITTVLYMLIVYVSYITSRILYQGLAYRLIVPIIKSSVFIIVSYISIISDVILFYNFMYDSILTKNGMLLLLIGASLISAVRRKETKS</sequence>
<feature type="transmembrane region" description="Helical" evidence="1">
    <location>
        <begin position="44"/>
        <end position="63"/>
    </location>
</feature>
<evidence type="ECO:0000313" key="3">
    <source>
        <dbReference type="Proteomes" id="UP000258501"/>
    </source>
</evidence>
<accession>R4JK17</accession>
<dbReference type="EMBL" id="KC699836">
    <property type="protein sequence ID" value="AGK86834.1"/>
    <property type="molecule type" value="Genomic_DNA"/>
</dbReference>
<reference evidence="2 3" key="1">
    <citation type="submission" date="2013-02" db="EMBL/GenBank/DDBJ databases">
        <authorList>
            <person name="Lukaszewicz M."/>
            <person name="Biegalska A."/>
            <person name="Krasowska A."/>
        </authorList>
    </citation>
    <scope>NUCLEOTIDE SEQUENCE [LARGE SCALE GENOMIC DNA]</scope>
</reference>
<keyword evidence="1" id="KW-0472">Membrane</keyword>
<proteinExistence type="predicted"/>
<keyword evidence="1" id="KW-1133">Transmembrane helix</keyword>
<organism evidence="2 3">
    <name type="scientific">Bacillus phage SIOphi</name>
    <dbReference type="NCBI Taxonomy" id="1285382"/>
    <lineage>
        <taxon>Viruses</taxon>
        <taxon>Duplodnaviria</taxon>
        <taxon>Heunggongvirae</taxon>
        <taxon>Uroviricota</taxon>
        <taxon>Caudoviricetes</taxon>
        <taxon>Herelleviridae</taxon>
        <taxon>Bastillevirinae</taxon>
        <taxon>Siophivirus</taxon>
        <taxon>Siophivirus SIOphi</taxon>
    </lineage>
</organism>
<dbReference type="Proteomes" id="UP000258501">
    <property type="component" value="Segment"/>
</dbReference>